<dbReference type="RefSeq" id="WP_092307826.1">
    <property type="nucleotide sequence ID" value="NZ_FOZV01000002.1"/>
</dbReference>
<name>A0A1I6PRL6_9CAUL</name>
<proteinExistence type="predicted"/>
<protein>
    <submittedName>
        <fullName evidence="1">Uncharacterized protein</fullName>
    </submittedName>
</protein>
<evidence type="ECO:0000313" key="1">
    <source>
        <dbReference type="EMBL" id="SFS42740.1"/>
    </source>
</evidence>
<evidence type="ECO:0000313" key="2">
    <source>
        <dbReference type="Proteomes" id="UP000198788"/>
    </source>
</evidence>
<dbReference type="AlphaFoldDB" id="A0A1I6PRL6"/>
<dbReference type="STRING" id="871741.SAMN05192570_1209"/>
<dbReference type="EMBL" id="FOZV01000002">
    <property type="protein sequence ID" value="SFS42740.1"/>
    <property type="molecule type" value="Genomic_DNA"/>
</dbReference>
<organism evidence="1 2">
    <name type="scientific">Brevundimonas viscosa</name>
    <dbReference type="NCBI Taxonomy" id="871741"/>
    <lineage>
        <taxon>Bacteria</taxon>
        <taxon>Pseudomonadati</taxon>
        <taxon>Pseudomonadota</taxon>
        <taxon>Alphaproteobacteria</taxon>
        <taxon>Caulobacterales</taxon>
        <taxon>Caulobacteraceae</taxon>
        <taxon>Brevundimonas</taxon>
    </lineage>
</organism>
<sequence>MSLTTTNHLFAERRGEAPLDRAARLVAEAPLDLTGLTRSQVFTLECAASKVVYERRDTDGSALDLQEVAADRLAVIDRRDRRRVDLVEAAQARRVERAGAGMKAAA</sequence>
<accession>A0A1I6PRL6</accession>
<keyword evidence="2" id="KW-1185">Reference proteome</keyword>
<gene>
    <name evidence="1" type="ORF">SAMN05192570_1209</name>
</gene>
<reference evidence="2" key="1">
    <citation type="submission" date="2016-10" db="EMBL/GenBank/DDBJ databases">
        <authorList>
            <person name="Varghese N."/>
            <person name="Submissions S."/>
        </authorList>
    </citation>
    <scope>NUCLEOTIDE SEQUENCE [LARGE SCALE GENOMIC DNA]</scope>
    <source>
        <strain evidence="2">CGMCC 1.10683</strain>
    </source>
</reference>
<dbReference type="Proteomes" id="UP000198788">
    <property type="component" value="Unassembled WGS sequence"/>
</dbReference>